<dbReference type="Gene3D" id="3.40.50.1820">
    <property type="entry name" value="alpha/beta hydrolase"/>
    <property type="match status" value="1"/>
</dbReference>
<proteinExistence type="predicted"/>
<dbReference type="PANTHER" id="PTHR43798:SF5">
    <property type="entry name" value="MONOACYLGLYCEROL LIPASE ABHD6"/>
    <property type="match status" value="1"/>
</dbReference>
<dbReference type="RefSeq" id="WP_011809720.1">
    <property type="nucleotide sequence ID" value="NC_008786.1"/>
</dbReference>
<dbReference type="InterPro" id="IPR050266">
    <property type="entry name" value="AB_hydrolase_sf"/>
</dbReference>
<dbReference type="KEGG" id="vei:Veis_1962"/>
<dbReference type="PANTHER" id="PTHR43798">
    <property type="entry name" value="MONOACYLGLYCEROL LIPASE"/>
    <property type="match status" value="1"/>
</dbReference>
<keyword evidence="2" id="KW-0378">Hydrolase</keyword>
<dbReference type="GeneID" id="76460553"/>
<evidence type="ECO:0000259" key="1">
    <source>
        <dbReference type="Pfam" id="PF12697"/>
    </source>
</evidence>
<dbReference type="eggNOG" id="COG0596">
    <property type="taxonomic scope" value="Bacteria"/>
</dbReference>
<dbReference type="AlphaFoldDB" id="A1WJA7"/>
<accession>A1WJA7</accession>
<dbReference type="EMBL" id="CP000542">
    <property type="protein sequence ID" value="ABM57714.1"/>
    <property type="molecule type" value="Genomic_DNA"/>
</dbReference>
<dbReference type="HOGENOM" id="CLU_101780_0_0_4"/>
<dbReference type="Pfam" id="PF12697">
    <property type="entry name" value="Abhydrolase_6"/>
    <property type="match status" value="1"/>
</dbReference>
<evidence type="ECO:0000313" key="2">
    <source>
        <dbReference type="EMBL" id="ABM57714.1"/>
    </source>
</evidence>
<sequence>MQRDIPLVMVHGLFGPLHFFQPTIRMSGVAVHTPDLLGYGGRAAPIELSLAVQANEIVRFLHALDSGPCHLLGHSVGAAVAMLSAELAPQLVKSIISVEGNFTLDDAFMCRRIAPLPAAEWQAELQRIQNQPADWLAKGEIAVTTERLQMANCILHNQSAATLQAMARAVVKETADRAYLNTVRKLMQYGTPLHLVAGSRSAGNWNVPEWVRQGAASSLVLAGCGHMMMLEDPDLFCNSLLELLYS</sequence>
<feature type="domain" description="AB hydrolase-1" evidence="1">
    <location>
        <begin position="7"/>
        <end position="236"/>
    </location>
</feature>
<protein>
    <submittedName>
        <fullName evidence="2">Alpha/beta hydrolase fold</fullName>
    </submittedName>
</protein>
<dbReference type="Proteomes" id="UP000000374">
    <property type="component" value="Chromosome"/>
</dbReference>
<dbReference type="InterPro" id="IPR000073">
    <property type="entry name" value="AB_hydrolase_1"/>
</dbReference>
<organism evidence="2 3">
    <name type="scientific">Verminephrobacter eiseniae (strain EF01-2)</name>
    <dbReference type="NCBI Taxonomy" id="391735"/>
    <lineage>
        <taxon>Bacteria</taxon>
        <taxon>Pseudomonadati</taxon>
        <taxon>Pseudomonadota</taxon>
        <taxon>Betaproteobacteria</taxon>
        <taxon>Burkholderiales</taxon>
        <taxon>Comamonadaceae</taxon>
        <taxon>Verminephrobacter</taxon>
    </lineage>
</organism>
<dbReference type="InterPro" id="IPR029058">
    <property type="entry name" value="AB_hydrolase_fold"/>
</dbReference>
<dbReference type="GO" id="GO:0047372">
    <property type="term" value="F:monoacylglycerol lipase activity"/>
    <property type="evidence" value="ECO:0007669"/>
    <property type="project" value="TreeGrafter"/>
</dbReference>
<dbReference type="SUPFAM" id="SSF53474">
    <property type="entry name" value="alpha/beta-Hydrolases"/>
    <property type="match status" value="1"/>
</dbReference>
<gene>
    <name evidence="2" type="ordered locus">Veis_1962</name>
</gene>
<reference evidence="3" key="1">
    <citation type="submission" date="2006-12" db="EMBL/GenBank/DDBJ databases">
        <title>Complete sequence of chromosome 1 of Verminephrobacter eiseniae EF01-2.</title>
        <authorList>
            <person name="Copeland A."/>
            <person name="Lucas S."/>
            <person name="Lapidus A."/>
            <person name="Barry K."/>
            <person name="Detter J.C."/>
            <person name="Glavina del Rio T."/>
            <person name="Dalin E."/>
            <person name="Tice H."/>
            <person name="Pitluck S."/>
            <person name="Chertkov O."/>
            <person name="Brettin T."/>
            <person name="Bruce D."/>
            <person name="Han C."/>
            <person name="Tapia R."/>
            <person name="Gilna P."/>
            <person name="Schmutz J."/>
            <person name="Larimer F."/>
            <person name="Land M."/>
            <person name="Hauser L."/>
            <person name="Kyrpides N."/>
            <person name="Kim E."/>
            <person name="Stahl D."/>
            <person name="Richardson P."/>
        </authorList>
    </citation>
    <scope>NUCLEOTIDE SEQUENCE [LARGE SCALE GENOMIC DNA]</scope>
    <source>
        <strain evidence="3">EF01-2</strain>
    </source>
</reference>
<keyword evidence="3" id="KW-1185">Reference proteome</keyword>
<dbReference type="GO" id="GO:0016020">
    <property type="term" value="C:membrane"/>
    <property type="evidence" value="ECO:0007669"/>
    <property type="project" value="TreeGrafter"/>
</dbReference>
<name>A1WJA7_VEREI</name>
<dbReference type="ESTHER" id="verei-a1wja7">
    <property type="family name" value="6_AlphaBeta_hydrolase"/>
</dbReference>
<evidence type="ECO:0000313" key="3">
    <source>
        <dbReference type="Proteomes" id="UP000000374"/>
    </source>
</evidence>
<dbReference type="STRING" id="391735.Veis_1962"/>
<dbReference type="OrthoDB" id="2086224at2"/>
<dbReference type="GO" id="GO:0046464">
    <property type="term" value="P:acylglycerol catabolic process"/>
    <property type="evidence" value="ECO:0007669"/>
    <property type="project" value="TreeGrafter"/>
</dbReference>